<organism evidence="1 2">
    <name type="scientific">Romanomermis culicivorax</name>
    <name type="common">Nematode worm</name>
    <dbReference type="NCBI Taxonomy" id="13658"/>
    <lineage>
        <taxon>Eukaryota</taxon>
        <taxon>Metazoa</taxon>
        <taxon>Ecdysozoa</taxon>
        <taxon>Nematoda</taxon>
        <taxon>Enoplea</taxon>
        <taxon>Dorylaimia</taxon>
        <taxon>Mermithida</taxon>
        <taxon>Mermithoidea</taxon>
        <taxon>Mermithidae</taxon>
        <taxon>Romanomermis</taxon>
    </lineage>
</organism>
<reference evidence="2" key="1">
    <citation type="submission" date="2022-11" db="UniProtKB">
        <authorList>
            <consortium name="WormBaseParasite"/>
        </authorList>
    </citation>
    <scope>IDENTIFICATION</scope>
</reference>
<dbReference type="Proteomes" id="UP000887565">
    <property type="component" value="Unplaced"/>
</dbReference>
<sequence>MVPAKIKGCSSASPMLCQNWSSRTRALMALTRLGENSLLKSSSTWNNNLFPLLGASVEVRLLRGPGPGTLSQPSNGKDALKLQQFVVEGALGTPIVSLHLAHEPGNIVNKASKRPPSISCRATMSGLMRATCRAIFSNPLKTLMPEYQTLKVIKRSRALTGRLPPPWTPCENWAKKTTDSSENFSMDSLGCAPFKVKLDFGEILPILKQEE</sequence>
<evidence type="ECO:0000313" key="2">
    <source>
        <dbReference type="WBParaSite" id="nRc.2.0.1.t41842-RA"/>
    </source>
</evidence>
<keyword evidence="1" id="KW-1185">Reference proteome</keyword>
<proteinExistence type="predicted"/>
<evidence type="ECO:0000313" key="1">
    <source>
        <dbReference type="Proteomes" id="UP000887565"/>
    </source>
</evidence>
<dbReference type="WBParaSite" id="nRc.2.0.1.t41842-RA">
    <property type="protein sequence ID" value="nRc.2.0.1.t41842-RA"/>
    <property type="gene ID" value="nRc.2.0.1.g41842"/>
</dbReference>
<accession>A0A915KUM8</accession>
<dbReference type="AlphaFoldDB" id="A0A915KUM8"/>
<protein>
    <submittedName>
        <fullName evidence="2">Uncharacterized protein</fullName>
    </submittedName>
</protein>
<name>A0A915KUM8_ROMCU</name>